<feature type="transmembrane region" description="Helical" evidence="1">
    <location>
        <begin position="135"/>
        <end position="157"/>
    </location>
</feature>
<organism evidence="2 3">
    <name type="scientific">Luedemannella flava</name>
    <dbReference type="NCBI Taxonomy" id="349316"/>
    <lineage>
        <taxon>Bacteria</taxon>
        <taxon>Bacillati</taxon>
        <taxon>Actinomycetota</taxon>
        <taxon>Actinomycetes</taxon>
        <taxon>Micromonosporales</taxon>
        <taxon>Micromonosporaceae</taxon>
        <taxon>Luedemannella</taxon>
    </lineage>
</organism>
<evidence type="ECO:0000313" key="2">
    <source>
        <dbReference type="EMBL" id="GAA1802615.1"/>
    </source>
</evidence>
<gene>
    <name evidence="2" type="ORF">GCM10009682_25560</name>
</gene>
<feature type="transmembrane region" description="Helical" evidence="1">
    <location>
        <begin position="163"/>
        <end position="186"/>
    </location>
</feature>
<name>A0ABP4Y706_9ACTN</name>
<comment type="caution">
    <text evidence="2">The sequence shown here is derived from an EMBL/GenBank/DDBJ whole genome shotgun (WGS) entry which is preliminary data.</text>
</comment>
<keyword evidence="1" id="KW-0812">Transmembrane</keyword>
<sequence>MPVLCDRDVETGGELVLDIRCGTLGPAERAEFVQVRARARARRNPVDAHVSHSAGPRRPSGETFGGTYMRKAFAGLAVLLVLVVVAEFYFAASGGFSDAPRSESYRPHHVLGYVLFLLPLVMAVVAAVARLPRRLVGLSVLVAGLTSVQVVIAKVALALNDTVGPAVFGLHAVTALALPAVAWLIVRQALALARPATADPAR</sequence>
<proteinExistence type="predicted"/>
<protein>
    <submittedName>
        <fullName evidence="2">Uncharacterized protein</fullName>
    </submittedName>
</protein>
<evidence type="ECO:0000313" key="3">
    <source>
        <dbReference type="Proteomes" id="UP001500218"/>
    </source>
</evidence>
<keyword evidence="3" id="KW-1185">Reference proteome</keyword>
<keyword evidence="1" id="KW-0472">Membrane</keyword>
<dbReference type="EMBL" id="BAAALT010000065">
    <property type="protein sequence ID" value="GAA1802615.1"/>
    <property type="molecule type" value="Genomic_DNA"/>
</dbReference>
<feature type="transmembrane region" description="Helical" evidence="1">
    <location>
        <begin position="72"/>
        <end position="90"/>
    </location>
</feature>
<evidence type="ECO:0000256" key="1">
    <source>
        <dbReference type="SAM" id="Phobius"/>
    </source>
</evidence>
<dbReference type="Pfam" id="PF19728">
    <property type="entry name" value="DUF6220"/>
    <property type="match status" value="1"/>
</dbReference>
<keyword evidence="1" id="KW-1133">Transmembrane helix</keyword>
<dbReference type="Proteomes" id="UP001500218">
    <property type="component" value="Unassembled WGS sequence"/>
</dbReference>
<feature type="transmembrane region" description="Helical" evidence="1">
    <location>
        <begin position="110"/>
        <end position="128"/>
    </location>
</feature>
<dbReference type="InterPro" id="IPR046192">
    <property type="entry name" value="DUF6220"/>
</dbReference>
<accession>A0ABP4Y706</accession>
<reference evidence="3" key="1">
    <citation type="journal article" date="2019" name="Int. J. Syst. Evol. Microbiol.">
        <title>The Global Catalogue of Microorganisms (GCM) 10K type strain sequencing project: providing services to taxonomists for standard genome sequencing and annotation.</title>
        <authorList>
            <consortium name="The Broad Institute Genomics Platform"/>
            <consortium name="The Broad Institute Genome Sequencing Center for Infectious Disease"/>
            <person name="Wu L."/>
            <person name="Ma J."/>
        </authorList>
    </citation>
    <scope>NUCLEOTIDE SEQUENCE [LARGE SCALE GENOMIC DNA]</scope>
    <source>
        <strain evidence="3">JCM 13250</strain>
    </source>
</reference>